<evidence type="ECO:0000313" key="10">
    <source>
        <dbReference type="Proteomes" id="UP000261284"/>
    </source>
</evidence>
<dbReference type="InterPro" id="IPR036942">
    <property type="entry name" value="Beta-barrel_TonB_sf"/>
</dbReference>
<feature type="domain" description="TonB-dependent transporter Oar-like beta-barrel" evidence="8">
    <location>
        <begin position="231"/>
        <end position="1017"/>
    </location>
</feature>
<protein>
    <submittedName>
        <fullName evidence="9">TonB-dependent receptor</fullName>
    </submittedName>
</protein>
<evidence type="ECO:0000256" key="7">
    <source>
        <dbReference type="SAM" id="SignalP"/>
    </source>
</evidence>
<dbReference type="OrthoDB" id="9768147at2"/>
<feature type="chain" id="PRO_5017568210" evidence="7">
    <location>
        <begin position="18"/>
        <end position="1100"/>
    </location>
</feature>
<dbReference type="InterPro" id="IPR057601">
    <property type="entry name" value="Oar-like_b-barrel"/>
</dbReference>
<dbReference type="InterPro" id="IPR008969">
    <property type="entry name" value="CarboxyPept-like_regulatory"/>
</dbReference>
<keyword evidence="5" id="KW-0472">Membrane</keyword>
<dbReference type="Pfam" id="PF25183">
    <property type="entry name" value="OMP_b-brl_4"/>
    <property type="match status" value="1"/>
</dbReference>
<organism evidence="9 10">
    <name type="scientific">Deminuibacter soli</name>
    <dbReference type="NCBI Taxonomy" id="2291815"/>
    <lineage>
        <taxon>Bacteria</taxon>
        <taxon>Pseudomonadati</taxon>
        <taxon>Bacteroidota</taxon>
        <taxon>Chitinophagia</taxon>
        <taxon>Chitinophagales</taxon>
        <taxon>Chitinophagaceae</taxon>
        <taxon>Deminuibacter</taxon>
    </lineage>
</organism>
<feature type="signal peptide" evidence="7">
    <location>
        <begin position="1"/>
        <end position="17"/>
    </location>
</feature>
<keyword evidence="4" id="KW-0812">Transmembrane</keyword>
<gene>
    <name evidence="9" type="ORF">DXN05_08360</name>
</gene>
<evidence type="ECO:0000256" key="5">
    <source>
        <dbReference type="ARBA" id="ARBA00023136"/>
    </source>
</evidence>
<comment type="caution">
    <text evidence="9">The sequence shown here is derived from an EMBL/GenBank/DDBJ whole genome shotgun (WGS) entry which is preliminary data.</text>
</comment>
<evidence type="ECO:0000313" key="9">
    <source>
        <dbReference type="EMBL" id="RFM29156.1"/>
    </source>
</evidence>
<dbReference type="PANTHER" id="PTHR30069">
    <property type="entry name" value="TONB-DEPENDENT OUTER MEMBRANE RECEPTOR"/>
    <property type="match status" value="1"/>
</dbReference>
<keyword evidence="10" id="KW-1185">Reference proteome</keyword>
<keyword evidence="2" id="KW-0813">Transport</keyword>
<accession>A0A3E1NMJ8</accession>
<evidence type="ECO:0000259" key="8">
    <source>
        <dbReference type="Pfam" id="PF25183"/>
    </source>
</evidence>
<proteinExistence type="predicted"/>
<reference evidence="9 10" key="1">
    <citation type="submission" date="2018-08" db="EMBL/GenBank/DDBJ databases">
        <title>Chitinophagaceae sp. K23C18032701, a novel bacterium isolated from forest soil.</title>
        <authorList>
            <person name="Wang C."/>
        </authorList>
    </citation>
    <scope>NUCLEOTIDE SEQUENCE [LARGE SCALE GENOMIC DNA]</scope>
    <source>
        <strain evidence="9 10">K23C18032701</strain>
    </source>
</reference>
<evidence type="ECO:0000256" key="2">
    <source>
        <dbReference type="ARBA" id="ARBA00022448"/>
    </source>
</evidence>
<dbReference type="SUPFAM" id="SSF56935">
    <property type="entry name" value="Porins"/>
    <property type="match status" value="1"/>
</dbReference>
<evidence type="ECO:0000256" key="6">
    <source>
        <dbReference type="ARBA" id="ARBA00023237"/>
    </source>
</evidence>
<dbReference type="InterPro" id="IPR039426">
    <property type="entry name" value="TonB-dep_rcpt-like"/>
</dbReference>
<evidence type="ECO:0000256" key="1">
    <source>
        <dbReference type="ARBA" id="ARBA00004571"/>
    </source>
</evidence>
<keyword evidence="7" id="KW-0732">Signal</keyword>
<keyword evidence="6" id="KW-0998">Cell outer membrane</keyword>
<keyword evidence="9" id="KW-0675">Receptor</keyword>
<dbReference type="InterPro" id="IPR037066">
    <property type="entry name" value="Plug_dom_sf"/>
</dbReference>
<sequence>MAALLVCLAGITTPLLAQETTSDMVGTVSVANKPLAGVSVVAIHTPTGTRYATSTRNDGRFNLPNMRVGGPYTLVVTYVGFREEKQDNIFLTLGQEYKADFALTESSQTLENVVVKGTRQDKVFNNSHTGSQEIISRSQIERLPTVNRSLQDFTRLTPTANGLAFGGQSNQYNNLTVDGANFNNSFGLAGTLGGQTNSQPISLDAIEQIQVNVSPYDVRQGGFSGAGINSVTRSGTNTFKGSVYTYIRGEDLQGYKVRTTTLPHQDYSYNLRGASIGGPIIKNKVFFFVSGESERIKQAATIFTASDATHTPNGVNISNANRDTLARLSDYLAKQYGYVTGPFENYTYETRSDKITAKLDWNINNSNTLTLKYNYLKSSLEKPASNSGSVNSSYGRASGSFALPFKNSGYRQFNNFNIFIAELNTRFSNRSSNKLQVGFTALRDSRAALSSTFPLVDILDGNNQPYTSFGYEQYTYGNKLNTNVYQFSDIFTTYAGSHEITLGTQDSYKTYENGFSPSYNGVYRFASLSDFYGNKPPIRYDLSYTLTKDGSFPLVGPKETELGFFVQDKWRVKPNFTLTYGVRLDIPIFKSNYLYNPVVDTLSKFYGGTHVNTAQAPKTNPLVSPRIGFNWDVFSNQQTQVRGGLGLFAGPPPFVWFSNQASNSGVALFGSISASATPTTSIPYPFNPNVGAYIPPNPSTGLSSSYSINVTDPKFKFPQALKSSLAIDQKLPDNFVVTVEGTYARNVNAVYFQNINMPATGIVLSGADNRTRYTSFTTTPTQIYPLADAPRSVTNPSIGNAIYMKNANKGYAYTATVQIQKTFRNLYTNIAYTYSKSKDIMVGGSTANTMWGSKPVVGDPNQPELGYSNAYLPHRVVASASYRKEYGQHFATSIGALFEAAPSGVNSYVYNGDLNGDNNTSNDLMYIPRNASEILLQPTGATDTRTPAQIWGQLNNFINQDPYLSKHRGEVAQRNAWIYPWYKRLDLNFTQDFYIIMKDKTKHTLRFTLDLYNAGNFLNKNWGIYRVGTISTPLKFEKLGGADGKTPVFSMPYLDAANQIPYTNSFKDDVTAGANTALSSTTGTNGSRWQLQIGFRYLFN</sequence>
<evidence type="ECO:0000256" key="4">
    <source>
        <dbReference type="ARBA" id="ARBA00022692"/>
    </source>
</evidence>
<dbReference type="Proteomes" id="UP000261284">
    <property type="component" value="Unassembled WGS sequence"/>
</dbReference>
<dbReference type="Gene3D" id="2.170.130.10">
    <property type="entry name" value="TonB-dependent receptor, plug domain"/>
    <property type="match status" value="1"/>
</dbReference>
<dbReference type="SUPFAM" id="SSF49464">
    <property type="entry name" value="Carboxypeptidase regulatory domain-like"/>
    <property type="match status" value="1"/>
</dbReference>
<dbReference type="PANTHER" id="PTHR30069:SF46">
    <property type="entry name" value="OAR PROTEIN"/>
    <property type="match status" value="1"/>
</dbReference>
<keyword evidence="3" id="KW-1134">Transmembrane beta strand</keyword>
<dbReference type="Gene3D" id="2.40.170.20">
    <property type="entry name" value="TonB-dependent receptor, beta-barrel domain"/>
    <property type="match status" value="1"/>
</dbReference>
<evidence type="ECO:0000256" key="3">
    <source>
        <dbReference type="ARBA" id="ARBA00022452"/>
    </source>
</evidence>
<dbReference type="Pfam" id="PF13620">
    <property type="entry name" value="CarboxypepD_reg"/>
    <property type="match status" value="1"/>
</dbReference>
<dbReference type="AlphaFoldDB" id="A0A3E1NMJ8"/>
<dbReference type="GO" id="GO:0015344">
    <property type="term" value="F:siderophore uptake transmembrane transporter activity"/>
    <property type="evidence" value="ECO:0007669"/>
    <property type="project" value="TreeGrafter"/>
</dbReference>
<dbReference type="GO" id="GO:0044718">
    <property type="term" value="P:siderophore transmembrane transport"/>
    <property type="evidence" value="ECO:0007669"/>
    <property type="project" value="TreeGrafter"/>
</dbReference>
<dbReference type="Gene3D" id="2.60.40.1120">
    <property type="entry name" value="Carboxypeptidase-like, regulatory domain"/>
    <property type="match status" value="1"/>
</dbReference>
<dbReference type="GO" id="GO:0009279">
    <property type="term" value="C:cell outer membrane"/>
    <property type="evidence" value="ECO:0007669"/>
    <property type="project" value="UniProtKB-SubCell"/>
</dbReference>
<dbReference type="EMBL" id="QTJU01000002">
    <property type="protein sequence ID" value="RFM29156.1"/>
    <property type="molecule type" value="Genomic_DNA"/>
</dbReference>
<comment type="subcellular location">
    <subcellularLocation>
        <location evidence="1">Cell outer membrane</location>
        <topology evidence="1">Multi-pass membrane protein</topology>
    </subcellularLocation>
</comment>
<name>A0A3E1NMJ8_9BACT</name>